<keyword evidence="4" id="KW-1003">Cell membrane</keyword>
<dbReference type="CDD" id="cd16922">
    <property type="entry name" value="HATPase_EvgS-ArcB-TorS-like"/>
    <property type="match status" value="1"/>
</dbReference>
<dbReference type="GO" id="GO:0006355">
    <property type="term" value="P:regulation of DNA-templated transcription"/>
    <property type="evidence" value="ECO:0007669"/>
    <property type="project" value="InterPro"/>
</dbReference>
<dbReference type="InterPro" id="IPR013655">
    <property type="entry name" value="PAS_fold_3"/>
</dbReference>
<dbReference type="EC" id="2.7.13.3" evidence="3"/>
<evidence type="ECO:0000259" key="16">
    <source>
        <dbReference type="PROSITE" id="PS50113"/>
    </source>
</evidence>
<dbReference type="InterPro" id="IPR003018">
    <property type="entry name" value="GAF"/>
</dbReference>
<evidence type="ECO:0000256" key="10">
    <source>
        <dbReference type="ARBA" id="ARBA00022840"/>
    </source>
</evidence>
<evidence type="ECO:0000256" key="7">
    <source>
        <dbReference type="ARBA" id="ARBA00022692"/>
    </source>
</evidence>
<evidence type="ECO:0000256" key="3">
    <source>
        <dbReference type="ARBA" id="ARBA00012438"/>
    </source>
</evidence>
<dbReference type="EMBL" id="LT629787">
    <property type="protein sequence ID" value="SDU32872.1"/>
    <property type="molecule type" value="Genomic_DNA"/>
</dbReference>
<evidence type="ECO:0000256" key="4">
    <source>
        <dbReference type="ARBA" id="ARBA00022475"/>
    </source>
</evidence>
<gene>
    <name evidence="17" type="ORF">SAMN05216210_3146</name>
</gene>
<dbReference type="SUPFAM" id="SSF47384">
    <property type="entry name" value="Homodimeric domain of signal transducing histidine kinase"/>
    <property type="match status" value="1"/>
</dbReference>
<feature type="domain" description="PAS" evidence="15">
    <location>
        <begin position="752"/>
        <end position="807"/>
    </location>
</feature>
<dbReference type="SMART" id="SM00388">
    <property type="entry name" value="HisKA"/>
    <property type="match status" value="1"/>
</dbReference>
<dbReference type="Pfam" id="PF00989">
    <property type="entry name" value="PAS"/>
    <property type="match status" value="1"/>
</dbReference>
<dbReference type="Gene3D" id="3.30.565.10">
    <property type="entry name" value="Histidine kinase-like ATPase, C-terminal domain"/>
    <property type="match status" value="1"/>
</dbReference>
<dbReference type="SUPFAM" id="SSF55874">
    <property type="entry name" value="ATPase domain of HSP90 chaperone/DNA topoisomerase II/histidine kinase"/>
    <property type="match status" value="1"/>
</dbReference>
<keyword evidence="13" id="KW-0472">Membrane</keyword>
<dbReference type="SUPFAM" id="SSF55785">
    <property type="entry name" value="PYP-like sensor domain (PAS domain)"/>
    <property type="match status" value="2"/>
</dbReference>
<dbReference type="SMART" id="SM00091">
    <property type="entry name" value="PAS"/>
    <property type="match status" value="2"/>
</dbReference>
<dbReference type="RefSeq" id="WP_092388759.1">
    <property type="nucleotide sequence ID" value="NZ_LT629787.1"/>
</dbReference>
<feature type="domain" description="Histidine kinase" evidence="14">
    <location>
        <begin position="1007"/>
        <end position="1226"/>
    </location>
</feature>
<dbReference type="SMART" id="SM00086">
    <property type="entry name" value="PAC"/>
    <property type="match status" value="2"/>
</dbReference>
<dbReference type="InterPro" id="IPR003594">
    <property type="entry name" value="HATPase_dom"/>
</dbReference>
<dbReference type="Pfam" id="PF14827">
    <property type="entry name" value="dCache_3"/>
    <property type="match status" value="1"/>
</dbReference>
<dbReference type="Pfam" id="PF01590">
    <property type="entry name" value="GAF"/>
    <property type="match status" value="1"/>
</dbReference>
<evidence type="ECO:0000313" key="18">
    <source>
        <dbReference type="Proteomes" id="UP000243924"/>
    </source>
</evidence>
<dbReference type="SMART" id="SM00065">
    <property type="entry name" value="GAF"/>
    <property type="match status" value="2"/>
</dbReference>
<feature type="domain" description="PAS" evidence="15">
    <location>
        <begin position="862"/>
        <end position="909"/>
    </location>
</feature>
<dbReference type="SUPFAM" id="SSF103190">
    <property type="entry name" value="Sensory domain-like"/>
    <property type="match status" value="1"/>
</dbReference>
<dbReference type="Gene3D" id="3.30.450.40">
    <property type="match status" value="2"/>
</dbReference>
<dbReference type="InterPro" id="IPR000014">
    <property type="entry name" value="PAS"/>
</dbReference>
<keyword evidence="10" id="KW-0067">ATP-binding</keyword>
<dbReference type="InterPro" id="IPR005467">
    <property type="entry name" value="His_kinase_dom"/>
</dbReference>
<keyword evidence="12" id="KW-0902">Two-component regulatory system</keyword>
<keyword evidence="9" id="KW-0418">Kinase</keyword>
<dbReference type="CDD" id="cd00082">
    <property type="entry name" value="HisKA"/>
    <property type="match status" value="1"/>
</dbReference>
<dbReference type="InterPro" id="IPR004358">
    <property type="entry name" value="Sig_transdc_His_kin-like_C"/>
</dbReference>
<evidence type="ECO:0000256" key="2">
    <source>
        <dbReference type="ARBA" id="ARBA00004651"/>
    </source>
</evidence>
<dbReference type="AlphaFoldDB" id="A0A1H2HM45"/>
<dbReference type="InterPro" id="IPR036890">
    <property type="entry name" value="HATPase_C_sf"/>
</dbReference>
<keyword evidence="5" id="KW-0597">Phosphoprotein</keyword>
<keyword evidence="6" id="KW-0808">Transferase</keyword>
<keyword evidence="7 13" id="KW-0812">Transmembrane</keyword>
<dbReference type="PRINTS" id="PR00344">
    <property type="entry name" value="BCTRLSENSOR"/>
</dbReference>
<feature type="transmembrane region" description="Helical" evidence="13">
    <location>
        <begin position="334"/>
        <end position="355"/>
    </location>
</feature>
<proteinExistence type="predicted"/>
<dbReference type="GO" id="GO:0005524">
    <property type="term" value="F:ATP binding"/>
    <property type="evidence" value="ECO:0007669"/>
    <property type="project" value="UniProtKB-KW"/>
</dbReference>
<evidence type="ECO:0000256" key="8">
    <source>
        <dbReference type="ARBA" id="ARBA00022741"/>
    </source>
</evidence>
<evidence type="ECO:0000259" key="15">
    <source>
        <dbReference type="PROSITE" id="PS50112"/>
    </source>
</evidence>
<dbReference type="FunFam" id="3.30.565.10:FF:000010">
    <property type="entry name" value="Sensor histidine kinase RcsC"/>
    <property type="match status" value="1"/>
</dbReference>
<dbReference type="InterPro" id="IPR029016">
    <property type="entry name" value="GAF-like_dom_sf"/>
</dbReference>
<dbReference type="InterPro" id="IPR029150">
    <property type="entry name" value="dCache_3"/>
</dbReference>
<dbReference type="PROSITE" id="PS50109">
    <property type="entry name" value="HIS_KIN"/>
    <property type="match status" value="1"/>
</dbReference>
<dbReference type="InterPro" id="IPR003661">
    <property type="entry name" value="HisK_dim/P_dom"/>
</dbReference>
<dbReference type="Gene3D" id="1.10.287.130">
    <property type="match status" value="1"/>
</dbReference>
<evidence type="ECO:0000256" key="12">
    <source>
        <dbReference type="ARBA" id="ARBA00023012"/>
    </source>
</evidence>
<evidence type="ECO:0000256" key="9">
    <source>
        <dbReference type="ARBA" id="ARBA00022777"/>
    </source>
</evidence>
<dbReference type="Pfam" id="PF00512">
    <property type="entry name" value="HisKA"/>
    <property type="match status" value="1"/>
</dbReference>
<dbReference type="InterPro" id="IPR036097">
    <property type="entry name" value="HisK_dim/P_sf"/>
</dbReference>
<evidence type="ECO:0000259" key="14">
    <source>
        <dbReference type="PROSITE" id="PS50109"/>
    </source>
</evidence>
<evidence type="ECO:0000256" key="6">
    <source>
        <dbReference type="ARBA" id="ARBA00022679"/>
    </source>
</evidence>
<dbReference type="InterPro" id="IPR035965">
    <property type="entry name" value="PAS-like_dom_sf"/>
</dbReference>
<dbReference type="SUPFAM" id="SSF55781">
    <property type="entry name" value="GAF domain-like"/>
    <property type="match status" value="2"/>
</dbReference>
<keyword evidence="8" id="KW-0547">Nucleotide-binding</keyword>
<dbReference type="GO" id="GO:0005886">
    <property type="term" value="C:plasma membrane"/>
    <property type="evidence" value="ECO:0007669"/>
    <property type="project" value="UniProtKB-SubCell"/>
</dbReference>
<name>A0A1H2HM45_9GAMM</name>
<accession>A0A1H2HM45</accession>
<dbReference type="PROSITE" id="PS50113">
    <property type="entry name" value="PAC"/>
    <property type="match status" value="1"/>
</dbReference>
<protein>
    <recommendedName>
        <fullName evidence="3">histidine kinase</fullName>
        <ecNumber evidence="3">2.7.13.3</ecNumber>
    </recommendedName>
</protein>
<organism evidence="17 18">
    <name type="scientific">Halopseudomonas salegens</name>
    <dbReference type="NCBI Taxonomy" id="1434072"/>
    <lineage>
        <taxon>Bacteria</taxon>
        <taxon>Pseudomonadati</taxon>
        <taxon>Pseudomonadota</taxon>
        <taxon>Gammaproteobacteria</taxon>
        <taxon>Pseudomonadales</taxon>
        <taxon>Pseudomonadaceae</taxon>
        <taxon>Halopseudomonas</taxon>
    </lineage>
</organism>
<dbReference type="InterPro" id="IPR013767">
    <property type="entry name" value="PAS_fold"/>
</dbReference>
<dbReference type="Pfam" id="PF13185">
    <property type="entry name" value="GAF_2"/>
    <property type="match status" value="1"/>
</dbReference>
<dbReference type="InterPro" id="IPR000700">
    <property type="entry name" value="PAS-assoc_C"/>
</dbReference>
<dbReference type="Pfam" id="PF08447">
    <property type="entry name" value="PAS_3"/>
    <property type="match status" value="1"/>
</dbReference>
<evidence type="ECO:0000256" key="1">
    <source>
        <dbReference type="ARBA" id="ARBA00000085"/>
    </source>
</evidence>
<evidence type="ECO:0000256" key="11">
    <source>
        <dbReference type="ARBA" id="ARBA00022989"/>
    </source>
</evidence>
<evidence type="ECO:0000256" key="13">
    <source>
        <dbReference type="SAM" id="Phobius"/>
    </source>
</evidence>
<dbReference type="NCBIfam" id="TIGR00229">
    <property type="entry name" value="sensory_box"/>
    <property type="match status" value="1"/>
</dbReference>
<dbReference type="Proteomes" id="UP000243924">
    <property type="component" value="Chromosome I"/>
</dbReference>
<comment type="catalytic activity">
    <reaction evidence="1">
        <text>ATP + protein L-histidine = ADP + protein N-phospho-L-histidine.</text>
        <dbReference type="EC" id="2.7.13.3"/>
    </reaction>
</comment>
<dbReference type="GO" id="GO:0000155">
    <property type="term" value="F:phosphorelay sensor kinase activity"/>
    <property type="evidence" value="ECO:0007669"/>
    <property type="project" value="InterPro"/>
</dbReference>
<dbReference type="CDD" id="cd00130">
    <property type="entry name" value="PAS"/>
    <property type="match status" value="2"/>
</dbReference>
<dbReference type="OrthoDB" id="8573350at2"/>
<reference evidence="18" key="1">
    <citation type="submission" date="2016-10" db="EMBL/GenBank/DDBJ databases">
        <authorList>
            <person name="Varghese N."/>
            <person name="Submissions S."/>
        </authorList>
    </citation>
    <scope>NUCLEOTIDE SEQUENCE [LARGE SCALE GENOMIC DNA]</scope>
    <source>
        <strain evidence="18">CECT 8338</strain>
    </source>
</reference>
<dbReference type="InterPro" id="IPR001610">
    <property type="entry name" value="PAC"/>
</dbReference>
<dbReference type="InterPro" id="IPR029151">
    <property type="entry name" value="Sensor-like_sf"/>
</dbReference>
<dbReference type="Pfam" id="PF02518">
    <property type="entry name" value="HATPase_c"/>
    <property type="match status" value="1"/>
</dbReference>
<keyword evidence="18" id="KW-1185">Reference proteome</keyword>
<evidence type="ECO:0000313" key="17">
    <source>
        <dbReference type="EMBL" id="SDU32872.1"/>
    </source>
</evidence>
<evidence type="ECO:0000256" key="5">
    <source>
        <dbReference type="ARBA" id="ARBA00022553"/>
    </source>
</evidence>
<sequence length="1230" mass="137283">MNKLRAKSRASSRLIMLLGGLSLALFFAFLTAWGWQQREAQWAQYLNTQAEVQRLAVLQAQYGLEQQALLLAEQLAADSTTQEWVRTLAELIDRFGQQDPRVLEQRQELQRHLRSHWLYLRNNGANQLHIHLAPGVVSLLRMHQPEKWGDRLDHIRPLIDQVQKQGHARHGMEIGRFGSGIRGVVPIFSQPNNQGTVVGSLEVGFGMLPELRQLDRELDAGLALLLYAPALENVIADYRNAGLIAQPKDRWLLDQHSRREVLHWHAQGQIPDPDEQTRHQVVSADGRDFLLTLIPLHDVAGELDRERPAAAAALVWKDISDALATHHQDQRVLVLRWSLAFLAAMGLLLTLLLAMRRVVEKQNRRHRKAIWAESQQREQARQLLAIITSTQSAYISAQNPQDSFARLLERILQLTDSEFGFVGEVFNNEQGEPYLKTYAISNIAWDSDSLDVYRQQAPQGMVFSKVDTLFGEVLTSQQAVISNNPTNDPRSGGLPPGHPALRSFAGLPILFGDTMVGMIGLANRDAGYDNALISFLAPLQRSLGQLIHALREDRARHDEQTRLERQRQALRALNDIAAVPNPGLLQRLHRVLELGCSYLQVEMGIVTEVQGTHYQVMAQHAPGQDSLEGVHFELSLTYCSLALQHGDILAIHHMAQSSFKDQRCYKQFGLETYIGIPLLVDGEVFGTLAFNSRTPRDKVFDDTDMEFMRLCARWIGSLLAESQAEQERTALLQRFNKLSRHLPGVVYQYQQNADGHSWFPFSSDGVKEIYGVTPEQALVSAEAVFNRLHPEDVEEVARSIEVSATNLSDWQATYRVIHPHRGIIWVAGHATPERLDNGDTVWHGFITDISETRARADEIKEARAFLRAVIDSATEVAIIATDAQGLITLFNPGAERLLGYTADELIGRQTPAHFHLQSELLTRHVELFPTASSRTQLMQVFLHPAGQGVVQSRVWSYVRKDGEQRQVNLSVTPINAADGSLNGLLGMATDITEQLRVETLKSEFISTVNHELRTPLTSVIGALGLLRGGALGAVPDPMRRLLDIAEQNTQQLNALINDLLDLDKLSAGQMPFDIQWLSVEEALQQAIAVNQSYAERYRVNLVLVQPVPAARIAADPRRLAQILANLLSNACKFSPSGASVSLQAEWQADKMRISVTDCGIGIAPEFHARIFRRFAQADGSSTRQHGGTGLGLAISRELVRQMGGDIDFRSTPGQGSCFWFTLPAHSAPEE</sequence>
<dbReference type="SMART" id="SM00387">
    <property type="entry name" value="HATPase_c"/>
    <property type="match status" value="1"/>
</dbReference>
<dbReference type="InterPro" id="IPR050736">
    <property type="entry name" value="Sensor_HK_Regulatory"/>
</dbReference>
<feature type="domain" description="PAC" evidence="16">
    <location>
        <begin position="951"/>
        <end position="1003"/>
    </location>
</feature>
<dbReference type="PROSITE" id="PS50112">
    <property type="entry name" value="PAS"/>
    <property type="match status" value="2"/>
</dbReference>
<dbReference type="PANTHER" id="PTHR43711:SF26">
    <property type="entry name" value="SENSOR HISTIDINE KINASE RCSC"/>
    <property type="match status" value="1"/>
</dbReference>
<dbReference type="PANTHER" id="PTHR43711">
    <property type="entry name" value="TWO-COMPONENT HISTIDINE KINASE"/>
    <property type="match status" value="1"/>
</dbReference>
<dbReference type="Gene3D" id="3.30.450.20">
    <property type="entry name" value="PAS domain"/>
    <property type="match status" value="3"/>
</dbReference>
<comment type="subcellular location">
    <subcellularLocation>
        <location evidence="2">Cell membrane</location>
        <topology evidence="2">Multi-pass membrane protein</topology>
    </subcellularLocation>
</comment>
<dbReference type="STRING" id="1434072.SAMN05216210_3146"/>
<keyword evidence="11 13" id="KW-1133">Transmembrane helix</keyword>